<dbReference type="GO" id="GO:0005524">
    <property type="term" value="F:ATP binding"/>
    <property type="evidence" value="ECO:0007669"/>
    <property type="project" value="UniProtKB-UniRule"/>
</dbReference>
<proteinExistence type="inferred from homology"/>
<dbReference type="GO" id="GO:0005536">
    <property type="term" value="F:D-glucose binding"/>
    <property type="evidence" value="ECO:0007669"/>
    <property type="project" value="InterPro"/>
</dbReference>
<keyword evidence="4 10" id="KW-0808">Transferase</keyword>
<dbReference type="Pfam" id="PF00349">
    <property type="entry name" value="Hexokinase_1"/>
    <property type="match status" value="1"/>
</dbReference>
<dbReference type="GO" id="GO:0001678">
    <property type="term" value="P:intracellular glucose homeostasis"/>
    <property type="evidence" value="ECO:0007669"/>
    <property type="project" value="InterPro"/>
</dbReference>
<dbReference type="AlphaFoldDB" id="A0A922FNC4"/>
<dbReference type="Proteomes" id="UP000811246">
    <property type="component" value="Chromosome 3"/>
</dbReference>
<comment type="caution">
    <text evidence="13">The sequence shown here is derived from an EMBL/GenBank/DDBJ whole genome shotgun (WGS) entry which is preliminary data.</text>
</comment>
<evidence type="ECO:0000256" key="6">
    <source>
        <dbReference type="ARBA" id="ARBA00022777"/>
    </source>
</evidence>
<dbReference type="GO" id="GO:0005739">
    <property type="term" value="C:mitochondrion"/>
    <property type="evidence" value="ECO:0007669"/>
    <property type="project" value="TreeGrafter"/>
</dbReference>
<evidence type="ECO:0000256" key="1">
    <source>
        <dbReference type="ARBA" id="ARBA00004888"/>
    </source>
</evidence>
<evidence type="ECO:0000256" key="8">
    <source>
        <dbReference type="ARBA" id="ARBA00023152"/>
    </source>
</evidence>
<dbReference type="GO" id="GO:0005829">
    <property type="term" value="C:cytosol"/>
    <property type="evidence" value="ECO:0007669"/>
    <property type="project" value="TreeGrafter"/>
</dbReference>
<evidence type="ECO:0000259" key="12">
    <source>
        <dbReference type="Pfam" id="PF03727"/>
    </source>
</evidence>
<protein>
    <recommendedName>
        <fullName evidence="10">Phosphotransferase</fullName>
        <ecNumber evidence="10">2.7.1.-</ecNumber>
    </recommendedName>
</protein>
<evidence type="ECO:0000256" key="7">
    <source>
        <dbReference type="ARBA" id="ARBA00022840"/>
    </source>
</evidence>
<dbReference type="GO" id="GO:0006006">
    <property type="term" value="P:glucose metabolic process"/>
    <property type="evidence" value="ECO:0007669"/>
    <property type="project" value="TreeGrafter"/>
</dbReference>
<sequence>MRRSFLCIGPWRDKFRVLRVLLEFDEVAIPPHLMTGNSEELFDYIAAALAKFVATEGDGFIQHLVDKGSWFTFSFPVRQLSISSGTLIKWTKDSTLKMWDGFSGYLPVLGCAVVGQDVVGELTKAMEKIGLDMRVAALVNDTIGTLAGGRYCNQDVIASVILGTGTNAAYVERAHAIPKWHGLLPKSGEMVEYDEELDVESLNPGEQIFEKIISGMYLGDIVRRVLCRMAEEAAFFGDTVPPKLRIPFILRTPDMSVMHDDTSSDLRVVGSKLKDILEISNTSLKMRKVIVELCDIKLGRDVRDGKKQKSVIALDGGLYEHYTKFRISMESTLKELVGEEVAEHIVFEHSNDGSGAGAALLAASHSQYLGVEES</sequence>
<evidence type="ECO:0000256" key="4">
    <source>
        <dbReference type="ARBA" id="ARBA00022679"/>
    </source>
</evidence>
<keyword evidence="6 10" id="KW-0418">Kinase</keyword>
<dbReference type="PROSITE" id="PS51748">
    <property type="entry name" value="HEXOKINASE_2"/>
    <property type="match status" value="1"/>
</dbReference>
<feature type="domain" description="Hexokinase C-terminal" evidence="12">
    <location>
        <begin position="305"/>
        <end position="363"/>
    </location>
</feature>
<accession>A0A922FNC4</accession>
<comment type="similarity">
    <text evidence="3 10">Belongs to the hexokinase family.</text>
</comment>
<evidence type="ECO:0000256" key="3">
    <source>
        <dbReference type="ARBA" id="ARBA00009225"/>
    </source>
</evidence>
<evidence type="ECO:0000256" key="9">
    <source>
        <dbReference type="ARBA" id="ARBA00047905"/>
    </source>
</evidence>
<dbReference type="PANTHER" id="PTHR19443">
    <property type="entry name" value="HEXOKINASE"/>
    <property type="match status" value="1"/>
</dbReference>
<dbReference type="GO" id="GO:0006096">
    <property type="term" value="P:glycolytic process"/>
    <property type="evidence" value="ECO:0007669"/>
    <property type="project" value="UniProtKB-KW"/>
</dbReference>
<dbReference type="PANTHER" id="PTHR19443:SF16">
    <property type="entry name" value="HEXOKINASE TYPE 1-RELATED"/>
    <property type="match status" value="1"/>
</dbReference>
<dbReference type="InterPro" id="IPR022673">
    <property type="entry name" value="Hexokinase_C"/>
</dbReference>
<keyword evidence="5 10" id="KW-0547">Nucleotide-binding</keyword>
<dbReference type="InterPro" id="IPR022672">
    <property type="entry name" value="Hexokinase_N"/>
</dbReference>
<evidence type="ECO:0000259" key="11">
    <source>
        <dbReference type="Pfam" id="PF00349"/>
    </source>
</evidence>
<dbReference type="EC" id="2.7.1.-" evidence="10"/>
<comment type="catalytic activity">
    <reaction evidence="9">
        <text>D-fructose + ATP = D-fructose 6-phosphate + ADP + H(+)</text>
        <dbReference type="Rhea" id="RHEA:16125"/>
        <dbReference type="ChEBI" id="CHEBI:15378"/>
        <dbReference type="ChEBI" id="CHEBI:30616"/>
        <dbReference type="ChEBI" id="CHEBI:37721"/>
        <dbReference type="ChEBI" id="CHEBI:61527"/>
        <dbReference type="ChEBI" id="CHEBI:456216"/>
        <dbReference type="EC" id="2.7.1.1"/>
    </reaction>
    <physiologicalReaction direction="left-to-right" evidence="9">
        <dbReference type="Rhea" id="RHEA:16126"/>
    </physiologicalReaction>
</comment>
<evidence type="ECO:0000256" key="10">
    <source>
        <dbReference type="RuleBase" id="RU362007"/>
    </source>
</evidence>
<dbReference type="Pfam" id="PF03727">
    <property type="entry name" value="Hexokinase_2"/>
    <property type="match status" value="2"/>
</dbReference>
<keyword evidence="8 10" id="KW-0324">Glycolysis</keyword>
<name>A0A922FNC4_CARIL</name>
<dbReference type="EMBL" id="CM031827">
    <property type="protein sequence ID" value="KAG6723528.1"/>
    <property type="molecule type" value="Genomic_DNA"/>
</dbReference>
<gene>
    <name evidence="13" type="ORF">I3842_03G212800</name>
</gene>
<evidence type="ECO:0000256" key="2">
    <source>
        <dbReference type="ARBA" id="ARBA00005028"/>
    </source>
</evidence>
<evidence type="ECO:0000256" key="5">
    <source>
        <dbReference type="ARBA" id="ARBA00022741"/>
    </source>
</evidence>
<evidence type="ECO:0000313" key="14">
    <source>
        <dbReference type="Proteomes" id="UP000811246"/>
    </source>
</evidence>
<dbReference type="InterPro" id="IPR001312">
    <property type="entry name" value="Hexokinase"/>
</dbReference>
<organism evidence="13 14">
    <name type="scientific">Carya illinoinensis</name>
    <name type="common">Pecan</name>
    <dbReference type="NCBI Taxonomy" id="32201"/>
    <lineage>
        <taxon>Eukaryota</taxon>
        <taxon>Viridiplantae</taxon>
        <taxon>Streptophyta</taxon>
        <taxon>Embryophyta</taxon>
        <taxon>Tracheophyta</taxon>
        <taxon>Spermatophyta</taxon>
        <taxon>Magnoliopsida</taxon>
        <taxon>eudicotyledons</taxon>
        <taxon>Gunneridae</taxon>
        <taxon>Pentapetalae</taxon>
        <taxon>rosids</taxon>
        <taxon>fabids</taxon>
        <taxon>Fagales</taxon>
        <taxon>Juglandaceae</taxon>
        <taxon>Carya</taxon>
    </lineage>
</organism>
<reference evidence="13" key="1">
    <citation type="submission" date="2021-01" db="EMBL/GenBank/DDBJ databases">
        <authorList>
            <person name="Lovell J.T."/>
            <person name="Bentley N."/>
            <person name="Bhattarai G."/>
            <person name="Jenkins J.W."/>
            <person name="Sreedasyam A."/>
            <person name="Alarcon Y."/>
            <person name="Bock C."/>
            <person name="Boston L."/>
            <person name="Carlson J."/>
            <person name="Cervantes K."/>
            <person name="Clermont K."/>
            <person name="Krom N."/>
            <person name="Kubenka K."/>
            <person name="Mamidi S."/>
            <person name="Mattison C."/>
            <person name="Monteros M."/>
            <person name="Pisani C."/>
            <person name="Plott C."/>
            <person name="Rajasekar S."/>
            <person name="Rhein H.S."/>
            <person name="Rohla C."/>
            <person name="Song M."/>
            <person name="Hilaire R.S."/>
            <person name="Shu S."/>
            <person name="Wells L."/>
            <person name="Wang X."/>
            <person name="Webber J."/>
            <person name="Heerema R.J."/>
            <person name="Klein P."/>
            <person name="Conner P."/>
            <person name="Grauke L."/>
            <person name="Grimwood J."/>
            <person name="Schmutz J."/>
            <person name="Randall J.J."/>
        </authorList>
    </citation>
    <scope>NUCLEOTIDE SEQUENCE</scope>
    <source>
        <tissue evidence="13">Leaf</tissue>
    </source>
</reference>
<feature type="domain" description="Hexokinase C-terminal" evidence="12">
    <location>
        <begin position="159"/>
        <end position="296"/>
    </location>
</feature>
<dbReference type="GO" id="GO:0004340">
    <property type="term" value="F:glucokinase activity"/>
    <property type="evidence" value="ECO:0007669"/>
    <property type="project" value="TreeGrafter"/>
</dbReference>
<feature type="domain" description="Hexokinase N-terminal" evidence="11">
    <location>
        <begin position="15"/>
        <end position="151"/>
    </location>
</feature>
<evidence type="ECO:0000313" key="13">
    <source>
        <dbReference type="EMBL" id="KAG6723528.1"/>
    </source>
</evidence>
<comment type="pathway">
    <text evidence="2">Carbohydrate metabolism; hexose metabolism.</text>
</comment>
<keyword evidence="7 10" id="KW-0067">ATP-binding</keyword>
<dbReference type="GO" id="GO:0008865">
    <property type="term" value="F:fructokinase activity"/>
    <property type="evidence" value="ECO:0007669"/>
    <property type="project" value="TreeGrafter"/>
</dbReference>
<comment type="pathway">
    <text evidence="1">Carbohydrate degradation; glycolysis; D-glyceraldehyde 3-phosphate and glycerone phosphate from D-glucose: step 1/4.</text>
</comment>